<feature type="region of interest" description="Disordered" evidence="1">
    <location>
        <begin position="144"/>
        <end position="163"/>
    </location>
</feature>
<evidence type="ECO:0000313" key="3">
    <source>
        <dbReference type="Proteomes" id="UP001497453"/>
    </source>
</evidence>
<feature type="compositionally biased region" description="Acidic residues" evidence="1">
    <location>
        <begin position="731"/>
        <end position="743"/>
    </location>
</feature>
<protein>
    <submittedName>
        <fullName evidence="2">Uncharacterized protein</fullName>
    </submittedName>
</protein>
<proteinExistence type="predicted"/>
<keyword evidence="3" id="KW-1185">Reference proteome</keyword>
<gene>
    <name evidence="2" type="ORF">GFSPODELE1_LOCUS8197</name>
</gene>
<sequence>MTVVEDIPMADDLTIPSSLSSLILPTETDDDTHSDMSLLAHLNDIDLRDDSTSRAIEIGSLKNLSQLVSTGDVDVTPDIDLGQRSEGEMMSVNEEKRSSPLSPKACFLALFPGSSSGGKRRKAEGQGDSPTQKQRVKCTKFALPFDPDGESTKGPGTSKSATHDRELRAQWKAGTLLINQAQLERWQWDCRAFDKKVEFKPDNPVDVWCGGCGKWLSVSTPALHAKEPSFLMTICAQMFELVHQHLKSLNYDGPVALSCDDTKLSASWRLVQKSEDEGLLLIGGIGGPIRVPDPAAAQAIIDSGKVSEATKVRLFTLQVPLPGVGPILVAALPIGESNKAEDLVGYSVQVIRGLVGLGIKVASYSCDGTETERKVQQLLCELADECRVYKVPSPHGNGYELTIRVAIYGDCPIIMIQDSKHALKTFRNNLFFGAWLLVIGNATALYRRIHTMAYQDASPLYVRDVDRLDRQDDNAATRLFSSHALEHLVQENPDFLGEIIYLFIFGELVDAYQNRHIPLIEQFKLILRAYYFLCMWKTFLERAGYQQSHYFISPEATDITRMLVEGLAGLIFIYRDYYTTDSKPFPLLPWLHSSEPCEHAFGSARQVVKDFTMLNFHYMIQKLRLKTREAAMLAEAADPKGRAMSYNHTYVNSRGINVTMLATYFSDSDLPDIADVAMQEAESVIGLLGLAPDMLHAPDDAMAFLPSINSWYNDNTVSPDANLDSGTDGDNSSDDEDEDEDEDDLAAGIELRELLRSSDMGSLVTDLTRSEEDRLTSLASAAVALALDNYLTVEDLLDIDGEMEDEIFAEECELIHASIAAALPPVKGVDEWEKPFGQGTVILDELDLGRLVELRQLHKTRQAIEGVRTKSQKKTEPPEKSTQ</sequence>
<organism evidence="2 3">
    <name type="scientific">Somion occarium</name>
    <dbReference type="NCBI Taxonomy" id="3059160"/>
    <lineage>
        <taxon>Eukaryota</taxon>
        <taxon>Fungi</taxon>
        <taxon>Dikarya</taxon>
        <taxon>Basidiomycota</taxon>
        <taxon>Agaricomycotina</taxon>
        <taxon>Agaricomycetes</taxon>
        <taxon>Polyporales</taxon>
        <taxon>Cerrenaceae</taxon>
        <taxon>Somion</taxon>
    </lineage>
</organism>
<accession>A0ABP1DTJ0</accession>
<dbReference type="Proteomes" id="UP001497453">
    <property type="component" value="Chromosome 6"/>
</dbReference>
<evidence type="ECO:0000313" key="2">
    <source>
        <dbReference type="EMBL" id="CAL1711140.1"/>
    </source>
</evidence>
<dbReference type="EMBL" id="OZ037949">
    <property type="protein sequence ID" value="CAL1711140.1"/>
    <property type="molecule type" value="Genomic_DNA"/>
</dbReference>
<evidence type="ECO:0000256" key="1">
    <source>
        <dbReference type="SAM" id="MobiDB-lite"/>
    </source>
</evidence>
<feature type="region of interest" description="Disordered" evidence="1">
    <location>
        <begin position="112"/>
        <end position="134"/>
    </location>
</feature>
<name>A0ABP1DTJ0_9APHY</name>
<feature type="region of interest" description="Disordered" evidence="1">
    <location>
        <begin position="719"/>
        <end position="743"/>
    </location>
</feature>
<reference evidence="3" key="1">
    <citation type="submission" date="2024-04" db="EMBL/GenBank/DDBJ databases">
        <authorList>
            <person name="Shaw F."/>
            <person name="Minotto A."/>
        </authorList>
    </citation>
    <scope>NUCLEOTIDE SEQUENCE [LARGE SCALE GENOMIC DNA]</scope>
</reference>